<dbReference type="HOGENOM" id="CLU_2098730_0_0_1"/>
<dbReference type="AlphaFoldDB" id="C8Z569"/>
<evidence type="ECO:0000313" key="1">
    <source>
        <dbReference type="EMBL" id="CAY78658.1"/>
    </source>
</evidence>
<protein>
    <submittedName>
        <fullName evidence="1">EC1118_1D0_4126p</fullName>
    </submittedName>
</protein>
<accession>C8Z569</accession>
<dbReference type="MINT" id="C8Z569"/>
<dbReference type="Proteomes" id="UP000000286">
    <property type="component" value="Chromosome IV"/>
</dbReference>
<dbReference type="EMBL" id="FN393063">
    <property type="protein sequence ID" value="CAY78658.1"/>
    <property type="molecule type" value="Genomic_DNA"/>
</dbReference>
<evidence type="ECO:0000313" key="2">
    <source>
        <dbReference type="Proteomes" id="UP000000286"/>
    </source>
</evidence>
<sequence length="116" mass="13179">MKTSRSTTTDQVCCPWPTPVQTPTVLNSSSPPFHAHGWTVSMLSLVKLLTVTTSLRRLSPWVLLPVPPRLELLLPSPVNYNRSAWNNTAKIETNYSLLNYMYMYKVCVCMTINSYN</sequence>
<proteinExistence type="predicted"/>
<organism evidence="1 2">
    <name type="scientific">Saccharomyces cerevisiae (strain Lalvin EC1118 / Prise de mousse)</name>
    <name type="common">Baker's yeast</name>
    <dbReference type="NCBI Taxonomy" id="643680"/>
    <lineage>
        <taxon>Eukaryota</taxon>
        <taxon>Fungi</taxon>
        <taxon>Dikarya</taxon>
        <taxon>Ascomycota</taxon>
        <taxon>Saccharomycotina</taxon>
        <taxon>Saccharomycetes</taxon>
        <taxon>Saccharomycetales</taxon>
        <taxon>Saccharomycetaceae</taxon>
        <taxon>Saccharomyces</taxon>
    </lineage>
</organism>
<reference evidence="1 2" key="1">
    <citation type="journal article" date="2009" name="Proc. Natl. Acad. Sci. U.S.A.">
        <title>Eukaryote-to-eukaryote gene transfer events revealed by the genome sequence of the wine yeast Saccharomyces cerevisiae EC1118.</title>
        <authorList>
            <person name="Novo M."/>
            <person name="Bigey F."/>
            <person name="Beyne E."/>
            <person name="Galeote V."/>
            <person name="Gavory F."/>
            <person name="Mallet S."/>
            <person name="Cambot B."/>
            <person name="Legras J.L."/>
            <person name="Wincker P."/>
            <person name="Casaregola S."/>
            <person name="Dequin S."/>
        </authorList>
    </citation>
    <scope>NUCLEOTIDE SEQUENCE [LARGE SCALE GENOMIC DNA]</scope>
    <source>
        <strain evidence="2">Lalvin EC1118 / Prise de mousse</strain>
    </source>
</reference>
<gene>
    <name evidence="1" type="ORF">EC1118_1D0_4126g</name>
</gene>
<name>C8Z569_YEAS8</name>